<sequence length="717" mass="82665">MTLKRTGRRHVLISFRRRWVVELMLYWLLGEEMIRNSIVMSMALIMAGRVCAVTPMPEQMLIDFEQGFDESRMSVDEGRARIVEVNGGFALQLDAAPNKRVKVRLRPESGTWNLKDYVNLAVDFENPGDHEAWFRMLIKDAGTKDDSWYRPNLSHNGWVKPGEIRVFPALLVRHKYKNKAVRPDYMDRFPKMHGLPHAQMLVWFGVDVTQVSEVVISLEPKEVHQTLRIDNLRGSRRASPELLENDPEAFFPFIDVYGQYMHEEWPGKIHSDEDLVKARLAEKKDLAAHPRPMSYNRYGGWKDGPTFKATGHFRVEKIDGKWWFIDPEGKLFWSAGSTSVGRPVMKLDLSLKRHFYDGLPDPSDPVLGVFYSRNGMDYESMSTVLYKKYGDNFKTDADEISLRRMRSWGMNTLGAWSKVAAVQPAELKMPYTWILWVPETLKPVHKLYDPFDPEFEVRLIKAVRYHAETINDPYCIGYFCNNEIHWGEDPQEVVRNILACDDGVHAKQAAIRHIRERGGEPSEPGDEDLLSFYRHLLDTYYRRARSAIKSVAPDKLYLGSRIHDGAMRKEVASAAARHCDVVSINVYEKDLDQFNIRNPRDVPFFPEDKPFIVGEFDFGSLDRGKFFAGIGFAADQRNRGENYVHFMKSGLRNPRCVGAHWFSYVDSATGSRYQDAENANCGLIDSTDSPYPELIEAIRGFAPEMYPYRRDCKLVTE</sequence>
<proteinExistence type="predicted"/>
<dbReference type="SUPFAM" id="SSF51445">
    <property type="entry name" value="(Trans)glycosidases"/>
    <property type="match status" value="1"/>
</dbReference>
<reference evidence="1 2" key="1">
    <citation type="submission" date="2019-04" db="EMBL/GenBank/DDBJ databases">
        <authorList>
            <person name="Van Vliet M D."/>
        </authorList>
    </citation>
    <scope>NUCLEOTIDE SEQUENCE [LARGE SCALE GENOMIC DNA]</scope>
    <source>
        <strain evidence="1 2">F1</strain>
    </source>
</reference>
<dbReference type="Gene3D" id="3.20.20.80">
    <property type="entry name" value="Glycosidases"/>
    <property type="match status" value="2"/>
</dbReference>
<dbReference type="Gene3D" id="2.60.120.430">
    <property type="entry name" value="Galactose-binding lectin"/>
    <property type="match status" value="1"/>
</dbReference>
<evidence type="ECO:0000313" key="2">
    <source>
        <dbReference type="Proteomes" id="UP000366872"/>
    </source>
</evidence>
<dbReference type="EMBL" id="CAAHFG010000001">
    <property type="protein sequence ID" value="VGO12004.1"/>
    <property type="molecule type" value="Genomic_DNA"/>
</dbReference>
<evidence type="ECO:0000313" key="1">
    <source>
        <dbReference type="EMBL" id="VGO12004.1"/>
    </source>
</evidence>
<protein>
    <recommendedName>
        <fullName evidence="3">Glycoside hydrolase family 42 N-terminal domain-containing protein</fullName>
    </recommendedName>
</protein>
<name>A0A6C2TWW5_PONDE</name>
<gene>
    <name evidence="1" type="ORF">PDESU_00552</name>
</gene>
<accession>A0A6C2TWW5</accession>
<evidence type="ECO:0008006" key="3">
    <source>
        <dbReference type="Google" id="ProtNLM"/>
    </source>
</evidence>
<keyword evidence="2" id="KW-1185">Reference proteome</keyword>
<organism evidence="1 2">
    <name type="scientific">Pontiella desulfatans</name>
    <dbReference type="NCBI Taxonomy" id="2750659"/>
    <lineage>
        <taxon>Bacteria</taxon>
        <taxon>Pseudomonadati</taxon>
        <taxon>Kiritimatiellota</taxon>
        <taxon>Kiritimatiellia</taxon>
        <taxon>Kiritimatiellales</taxon>
        <taxon>Pontiellaceae</taxon>
        <taxon>Pontiella</taxon>
    </lineage>
</organism>
<dbReference type="Proteomes" id="UP000366872">
    <property type="component" value="Unassembled WGS sequence"/>
</dbReference>
<dbReference type="InterPro" id="IPR017853">
    <property type="entry name" value="GH"/>
</dbReference>
<dbReference type="AlphaFoldDB" id="A0A6C2TWW5"/>